<dbReference type="GO" id="GO:0008083">
    <property type="term" value="F:growth factor activity"/>
    <property type="evidence" value="ECO:0007669"/>
    <property type="project" value="UniProtKB-KW"/>
</dbReference>
<evidence type="ECO:0000256" key="1">
    <source>
        <dbReference type="ARBA" id="ARBA00004613"/>
    </source>
</evidence>
<dbReference type="Pfam" id="PF00688">
    <property type="entry name" value="TGFb_propeptide"/>
    <property type="match status" value="1"/>
</dbReference>
<dbReference type="GO" id="GO:0005125">
    <property type="term" value="F:cytokine activity"/>
    <property type="evidence" value="ECO:0007669"/>
    <property type="project" value="TreeGrafter"/>
</dbReference>
<dbReference type="GO" id="GO:0005615">
    <property type="term" value="C:extracellular space"/>
    <property type="evidence" value="ECO:0007669"/>
    <property type="project" value="TreeGrafter"/>
</dbReference>
<evidence type="ECO:0000256" key="10">
    <source>
        <dbReference type="SAM" id="Phobius"/>
    </source>
</evidence>
<evidence type="ECO:0000256" key="9">
    <source>
        <dbReference type="SAM" id="MobiDB-lite"/>
    </source>
</evidence>
<name>A0AAV8XVU3_9CUCU</name>
<dbReference type="PANTHER" id="PTHR11848">
    <property type="entry name" value="TGF-BETA FAMILY"/>
    <property type="match status" value="1"/>
</dbReference>
<dbReference type="InterPro" id="IPR017948">
    <property type="entry name" value="TGFb_CS"/>
</dbReference>
<evidence type="ECO:0000259" key="11">
    <source>
        <dbReference type="PROSITE" id="PS51362"/>
    </source>
</evidence>
<evidence type="ECO:0000256" key="8">
    <source>
        <dbReference type="RuleBase" id="RU000354"/>
    </source>
</evidence>
<evidence type="ECO:0000256" key="5">
    <source>
        <dbReference type="ARBA" id="ARBA00023030"/>
    </source>
</evidence>
<dbReference type="PANTHER" id="PTHR11848:SF307">
    <property type="entry name" value="BONE MORPHOGENETIC PROTEIN 10"/>
    <property type="match status" value="1"/>
</dbReference>
<reference evidence="12" key="1">
    <citation type="journal article" date="2023" name="Insect Mol. Biol.">
        <title>Genome sequencing provides insights into the evolution of gene families encoding plant cell wall-degrading enzymes in longhorned beetles.</title>
        <authorList>
            <person name="Shin N.R."/>
            <person name="Okamura Y."/>
            <person name="Kirsch R."/>
            <person name="Pauchet Y."/>
        </authorList>
    </citation>
    <scope>NUCLEOTIDE SEQUENCE</scope>
    <source>
        <strain evidence="12">AMC_N1</strain>
    </source>
</reference>
<keyword evidence="10" id="KW-1133">Transmembrane helix</keyword>
<keyword evidence="13" id="KW-1185">Reference proteome</keyword>
<dbReference type="Gene3D" id="2.60.120.970">
    <property type="match status" value="1"/>
</dbReference>
<dbReference type="Proteomes" id="UP001162162">
    <property type="component" value="Unassembled WGS sequence"/>
</dbReference>
<evidence type="ECO:0000256" key="2">
    <source>
        <dbReference type="ARBA" id="ARBA00006656"/>
    </source>
</evidence>
<keyword evidence="3" id="KW-0964">Secreted</keyword>
<dbReference type="EMBL" id="JAPWTK010000295">
    <property type="protein sequence ID" value="KAJ8943238.1"/>
    <property type="molecule type" value="Genomic_DNA"/>
</dbReference>
<feature type="region of interest" description="Disordered" evidence="9">
    <location>
        <begin position="269"/>
        <end position="294"/>
    </location>
</feature>
<dbReference type="FunFam" id="2.10.90.10:FF:000001">
    <property type="entry name" value="Bone morphogenetic protein 4"/>
    <property type="match status" value="1"/>
</dbReference>
<keyword evidence="10" id="KW-0812">Transmembrane</keyword>
<dbReference type="InterPro" id="IPR029034">
    <property type="entry name" value="Cystine-knot_cytokine"/>
</dbReference>
<comment type="subcellular location">
    <subcellularLocation>
        <location evidence="1">Secreted</location>
    </subcellularLocation>
</comment>
<keyword evidence="10" id="KW-0472">Membrane</keyword>
<gene>
    <name evidence="12" type="ORF">NQ318_009929</name>
</gene>
<dbReference type="InterPro" id="IPR015615">
    <property type="entry name" value="TGF-beta-rel"/>
</dbReference>
<dbReference type="Gene3D" id="2.10.90.10">
    <property type="entry name" value="Cystine-knot cytokines"/>
    <property type="match status" value="1"/>
</dbReference>
<evidence type="ECO:0000313" key="13">
    <source>
        <dbReference type="Proteomes" id="UP001162162"/>
    </source>
</evidence>
<protein>
    <recommendedName>
        <fullName evidence="11">TGF-beta family profile domain-containing protein</fullName>
    </recommendedName>
</protein>
<evidence type="ECO:0000256" key="3">
    <source>
        <dbReference type="ARBA" id="ARBA00022525"/>
    </source>
</evidence>
<evidence type="ECO:0000256" key="6">
    <source>
        <dbReference type="ARBA" id="ARBA00023157"/>
    </source>
</evidence>
<organism evidence="12 13">
    <name type="scientific">Aromia moschata</name>
    <dbReference type="NCBI Taxonomy" id="1265417"/>
    <lineage>
        <taxon>Eukaryota</taxon>
        <taxon>Metazoa</taxon>
        <taxon>Ecdysozoa</taxon>
        <taxon>Arthropoda</taxon>
        <taxon>Hexapoda</taxon>
        <taxon>Insecta</taxon>
        <taxon>Pterygota</taxon>
        <taxon>Neoptera</taxon>
        <taxon>Endopterygota</taxon>
        <taxon>Coleoptera</taxon>
        <taxon>Polyphaga</taxon>
        <taxon>Cucujiformia</taxon>
        <taxon>Chrysomeloidea</taxon>
        <taxon>Cerambycidae</taxon>
        <taxon>Cerambycinae</taxon>
        <taxon>Callichromatini</taxon>
        <taxon>Aromia</taxon>
    </lineage>
</organism>
<dbReference type="PROSITE" id="PS51362">
    <property type="entry name" value="TGF_BETA_2"/>
    <property type="match status" value="1"/>
</dbReference>
<keyword evidence="4" id="KW-0732">Signal</keyword>
<dbReference type="InterPro" id="IPR001111">
    <property type="entry name" value="TGF-b_propeptide"/>
</dbReference>
<dbReference type="CDD" id="cd13767">
    <property type="entry name" value="TGF_beta_BMP9_like"/>
    <property type="match status" value="1"/>
</dbReference>
<comment type="similarity">
    <text evidence="2 8">Belongs to the TGF-beta family.</text>
</comment>
<sequence>MDLKCVHEIIVMHVSLIVITAIILCLWLYCFFLLKQNSTSNTATSIEVNIIDAKRVVTDLKSNANVSAQNGKGVGVFKNKKTVHVPKFMLELYEKNKSGRKPNEKPDVVRSLIPTHAGPFPTNEVLEQLSDNHLLIFELPTQNEDETFIGAELKILTLLDFNANNEKGVKRILKLSIYDDTLSKHLHYQETQIYHVNNTWMSFDVTDPVNEILQAKSKDKFLKIVITVTAFIPSPSSNLKLSLTPVEEDIEHDYPVLLLSYASVKDENHQPKDKELLNGSNTDNNVRRNKRSLEDDYEEETNKLWDDDYSNRRAQMKKMKRIRNTCKKRPLYIDFAEIKYDVWIVQPSGYDAYQCQGRCFYPVAEHLNPTKHAIVQALLHSVAPSRAARSCCVPTNLDSISILYVDNNGVLTYRYAYKDMVVVECGCR</sequence>
<feature type="domain" description="TGF-beta family profile" evidence="11">
    <location>
        <begin position="310"/>
        <end position="428"/>
    </location>
</feature>
<dbReference type="AlphaFoldDB" id="A0AAV8XVU3"/>
<proteinExistence type="inferred from homology"/>
<keyword evidence="5 8" id="KW-0339">Growth factor</keyword>
<feature type="transmembrane region" description="Helical" evidence="10">
    <location>
        <begin position="12"/>
        <end position="34"/>
    </location>
</feature>
<evidence type="ECO:0000256" key="7">
    <source>
        <dbReference type="ARBA" id="ARBA00023180"/>
    </source>
</evidence>
<dbReference type="SMART" id="SM00204">
    <property type="entry name" value="TGFB"/>
    <property type="match status" value="1"/>
</dbReference>
<dbReference type="PROSITE" id="PS00250">
    <property type="entry name" value="TGF_BETA_1"/>
    <property type="match status" value="1"/>
</dbReference>
<keyword evidence="7" id="KW-0325">Glycoprotein</keyword>
<dbReference type="Pfam" id="PF00019">
    <property type="entry name" value="TGF_beta"/>
    <property type="match status" value="1"/>
</dbReference>
<evidence type="ECO:0000313" key="12">
    <source>
        <dbReference type="EMBL" id="KAJ8943238.1"/>
    </source>
</evidence>
<dbReference type="InterPro" id="IPR001839">
    <property type="entry name" value="TGF-b_C"/>
</dbReference>
<evidence type="ECO:0000256" key="4">
    <source>
        <dbReference type="ARBA" id="ARBA00022729"/>
    </source>
</evidence>
<dbReference type="SUPFAM" id="SSF57501">
    <property type="entry name" value="Cystine-knot cytokines"/>
    <property type="match status" value="1"/>
</dbReference>
<accession>A0AAV8XVU3</accession>
<keyword evidence="6" id="KW-1015">Disulfide bond</keyword>
<comment type="caution">
    <text evidence="12">The sequence shown here is derived from an EMBL/GenBank/DDBJ whole genome shotgun (WGS) entry which is preliminary data.</text>
</comment>